<protein>
    <submittedName>
        <fullName evidence="3">Uncharacterized protein</fullName>
    </submittedName>
</protein>
<feature type="signal peptide" evidence="2">
    <location>
        <begin position="1"/>
        <end position="20"/>
    </location>
</feature>
<name>A0A4P9Y4E3_9FUNG</name>
<proteinExistence type="predicted"/>
<gene>
    <name evidence="3" type="ORF">BJ684DRAFT_16554</name>
</gene>
<evidence type="ECO:0000313" key="4">
    <source>
        <dbReference type="Proteomes" id="UP000267251"/>
    </source>
</evidence>
<keyword evidence="2" id="KW-0732">Signal</keyword>
<dbReference type="Proteomes" id="UP000267251">
    <property type="component" value="Unassembled WGS sequence"/>
</dbReference>
<sequence length="456" mass="51283">MNLKSFLVASLGLLVLQVNARPSFPGKNLATIPIHDVSTNYLLTDGLPEGIIKETGKKLSRFCGLVDTSPHQLGEPRNLKMTWRAMKWMLMNLDEVYALSVHIPDQFYNKRQFHKCIDTFQAALPAFRSFYLIHLNVDILESENLKSLVILAKDVFSYIQHPSPHGWDKIRLPLNTFKSSKNSYRLLFDLTHDGSFALPSHTRFNHHRLTPGNYAPMWTNALRYSAVGIILAVRTAKITKISWGIEKEAIEKIQISSNQLVDNMIDSLRRRGREGDAFITGGLDRKRFLDALQTVREYGGGTKIDFEGSTSVASGEKREKSLANQAKSYLDFLPEEDRNAQADKTKEFLKKVVGGVKHHIATISTQFRIFEKKLREDVLSDKFPDLGHLKASFISQDPLSSPPSASSSSSGATRRSRIEQRNKKSFKVQKINTLTGPGGRSIMGADSSDEDEIPHL</sequence>
<reference evidence="4" key="1">
    <citation type="journal article" date="2018" name="Nat. Microbiol.">
        <title>Leveraging single-cell genomics to expand the fungal tree of life.</title>
        <authorList>
            <person name="Ahrendt S.R."/>
            <person name="Quandt C.A."/>
            <person name="Ciobanu D."/>
            <person name="Clum A."/>
            <person name="Salamov A."/>
            <person name="Andreopoulos B."/>
            <person name="Cheng J.F."/>
            <person name="Woyke T."/>
            <person name="Pelin A."/>
            <person name="Henrissat B."/>
            <person name="Reynolds N.K."/>
            <person name="Benny G.L."/>
            <person name="Smith M.E."/>
            <person name="James T.Y."/>
            <person name="Grigoriev I.V."/>
        </authorList>
    </citation>
    <scope>NUCLEOTIDE SEQUENCE [LARGE SCALE GENOMIC DNA]</scope>
</reference>
<evidence type="ECO:0000256" key="2">
    <source>
        <dbReference type="SAM" id="SignalP"/>
    </source>
</evidence>
<accession>A0A4P9Y4E3</accession>
<evidence type="ECO:0000256" key="1">
    <source>
        <dbReference type="SAM" id="MobiDB-lite"/>
    </source>
</evidence>
<feature type="region of interest" description="Disordered" evidence="1">
    <location>
        <begin position="394"/>
        <end position="456"/>
    </location>
</feature>
<feature type="chain" id="PRO_5020630275" evidence="2">
    <location>
        <begin position="21"/>
        <end position="456"/>
    </location>
</feature>
<organism evidence="3 4">
    <name type="scientific">Piptocephalis cylindrospora</name>
    <dbReference type="NCBI Taxonomy" id="1907219"/>
    <lineage>
        <taxon>Eukaryota</taxon>
        <taxon>Fungi</taxon>
        <taxon>Fungi incertae sedis</taxon>
        <taxon>Zoopagomycota</taxon>
        <taxon>Zoopagomycotina</taxon>
        <taxon>Zoopagomycetes</taxon>
        <taxon>Zoopagales</taxon>
        <taxon>Piptocephalidaceae</taxon>
        <taxon>Piptocephalis</taxon>
    </lineage>
</organism>
<feature type="compositionally biased region" description="Acidic residues" evidence="1">
    <location>
        <begin position="447"/>
        <end position="456"/>
    </location>
</feature>
<keyword evidence="4" id="KW-1185">Reference proteome</keyword>
<evidence type="ECO:0000313" key="3">
    <source>
        <dbReference type="EMBL" id="RKP13011.1"/>
    </source>
</evidence>
<dbReference type="EMBL" id="KZ988135">
    <property type="protein sequence ID" value="RKP13011.1"/>
    <property type="molecule type" value="Genomic_DNA"/>
</dbReference>
<dbReference type="AlphaFoldDB" id="A0A4P9Y4E3"/>